<protein>
    <recommendedName>
        <fullName evidence="1">DUF5723 domain-containing protein</fullName>
    </recommendedName>
</protein>
<dbReference type="Pfam" id="PF18990">
    <property type="entry name" value="DUF5723"/>
    <property type="match status" value="1"/>
</dbReference>
<feature type="domain" description="DUF5723" evidence="1">
    <location>
        <begin position="15"/>
        <end position="415"/>
    </location>
</feature>
<keyword evidence="3" id="KW-1185">Reference proteome</keyword>
<name>A0ABS3M6C2_9BACT</name>
<organism evidence="2 3">
    <name type="scientific">Prevotella illustrans</name>
    <dbReference type="NCBI Taxonomy" id="2800387"/>
    <lineage>
        <taxon>Bacteria</taxon>
        <taxon>Pseudomonadati</taxon>
        <taxon>Bacteroidota</taxon>
        <taxon>Bacteroidia</taxon>
        <taxon>Bacteroidales</taxon>
        <taxon>Prevotellaceae</taxon>
        <taxon>Prevotella</taxon>
    </lineage>
</organism>
<gene>
    <name evidence="2" type="ORF">JHU38_08110</name>
</gene>
<comment type="caution">
    <text evidence="2">The sequence shown here is derived from an EMBL/GenBank/DDBJ whole genome shotgun (WGS) entry which is preliminary data.</text>
</comment>
<accession>A0ABS3M6C2</accession>
<dbReference type="Gene3D" id="2.40.160.60">
    <property type="entry name" value="Outer membrane protein transport protein (OMPP1/FadL/TodX)"/>
    <property type="match status" value="1"/>
</dbReference>
<dbReference type="Proteomes" id="UP000664265">
    <property type="component" value="Unassembled WGS sequence"/>
</dbReference>
<dbReference type="InterPro" id="IPR043781">
    <property type="entry name" value="DUF5723"/>
</dbReference>
<reference evidence="2 3" key="1">
    <citation type="submission" date="2021-01" db="EMBL/GenBank/DDBJ databases">
        <title>Prevotella A2931 sp. nov.</title>
        <authorList>
            <person name="Buhl M."/>
            <person name="Oberhettinger P."/>
        </authorList>
    </citation>
    <scope>NUCLEOTIDE SEQUENCE [LARGE SCALE GENOMIC DNA]</scope>
    <source>
        <strain evidence="2 3">A2931</strain>
    </source>
</reference>
<evidence type="ECO:0000313" key="2">
    <source>
        <dbReference type="EMBL" id="MBO1363729.1"/>
    </source>
</evidence>
<evidence type="ECO:0000259" key="1">
    <source>
        <dbReference type="Pfam" id="PF18990"/>
    </source>
</evidence>
<dbReference type="EMBL" id="JAERMS010000024">
    <property type="protein sequence ID" value="MBO1363729.1"/>
    <property type="molecule type" value="Genomic_DNA"/>
</dbReference>
<sequence>MHTLDGLGYRLQLNPALRPDQGYFNIPIIGGTEVTASSNSLGSKDIVRIIGNNSDTDYYTDNAFYNRLKTENKLQANVTLDLLSFGWYKGKNFWNVNISMKNDVEATIPHRVFESMRDARGLGTQSWANYMAEQGGTKVFANSYVETGLGFARNINEKLTIGGKMKLLFGTANLKMDIRKLNLQTNLTGTSQSTDWETIDNEALQQIHGQATIDVEAEIEASMKGFELKDDDGYVKRIGRGGSFGIAGFGLGLDLGATYKPIDNLMLSAAVLDLGFISWSKASSHTATTTSIQKYRFDNTHLDEAESFRDIMTNGQIADFDMLKVKQKKGKARSTALYSTVVLGGEYQLPDTKFCFGLLSTTRFSQLTTQTELTLSSGYKINRSIGFSLAYSMIQSGGKGLGIGLKLGPVILATDYMYFGNNSKCTNLLLGFSVPMGARKHD</sequence>
<proteinExistence type="predicted"/>
<evidence type="ECO:0000313" key="3">
    <source>
        <dbReference type="Proteomes" id="UP000664265"/>
    </source>
</evidence>